<protein>
    <submittedName>
        <fullName evidence="2">Spt5 nonapeptide repeat protein</fullName>
    </submittedName>
</protein>
<proteinExistence type="predicted"/>
<reference evidence="2 3" key="1">
    <citation type="submission" date="2020-04" db="EMBL/GenBank/DDBJ databases">
        <title>Advantages and limits of metagenomic assembly and binning of a giant virus.</title>
        <authorList>
            <person name="Schulz F."/>
            <person name="Andreani J."/>
            <person name="Francis R."/>
            <person name="Boudjemaa H."/>
            <person name="Bou Khalil J.Y."/>
            <person name="Lee J."/>
            <person name="La Scola B."/>
            <person name="Woyke T."/>
        </authorList>
    </citation>
    <scope>NUCLEOTIDE SEQUENCE [LARGE SCALE GENOMIC DNA]</scope>
    <source>
        <strain evidence="2 3">FV1/VV64</strain>
    </source>
</reference>
<evidence type="ECO:0000256" key="1">
    <source>
        <dbReference type="SAM" id="MobiDB-lite"/>
    </source>
</evidence>
<accession>A0A7D3V8Y9</accession>
<feature type="compositionally biased region" description="Gly residues" evidence="1">
    <location>
        <begin position="38"/>
        <end position="62"/>
    </location>
</feature>
<organism evidence="2 3">
    <name type="scientific">Fadolivirus FV1/VV64</name>
    <dbReference type="NCBI Taxonomy" id="3070911"/>
    <lineage>
        <taxon>Viruses</taxon>
        <taxon>Varidnaviria</taxon>
        <taxon>Bamfordvirae</taxon>
        <taxon>Nucleocytoviricota</taxon>
        <taxon>Megaviricetes</taxon>
        <taxon>Imitervirales</taxon>
        <taxon>Mimiviridae</taxon>
        <taxon>Klosneuvirinae</taxon>
        <taxon>Fadolivirus</taxon>
        <taxon>Fadolivirus algeromassiliense</taxon>
    </lineage>
</organism>
<dbReference type="EMBL" id="MT418680">
    <property type="protein sequence ID" value="QKF94257.1"/>
    <property type="molecule type" value="Genomic_DNA"/>
</dbReference>
<feature type="compositionally biased region" description="Polar residues" evidence="1">
    <location>
        <begin position="1"/>
        <end position="10"/>
    </location>
</feature>
<evidence type="ECO:0000313" key="2">
    <source>
        <dbReference type="EMBL" id="QKF94257.1"/>
    </source>
</evidence>
<gene>
    <name evidence="2" type="ORF">Fadolivirus_1_799</name>
</gene>
<feature type="region of interest" description="Disordered" evidence="1">
    <location>
        <begin position="1"/>
        <end position="116"/>
    </location>
</feature>
<keyword evidence="3" id="KW-1185">Reference proteome</keyword>
<feature type="compositionally biased region" description="Low complexity" evidence="1">
    <location>
        <begin position="63"/>
        <end position="90"/>
    </location>
</feature>
<evidence type="ECO:0000313" key="3">
    <source>
        <dbReference type="Proteomes" id="UP001162001"/>
    </source>
</evidence>
<sequence>MDQDWKTVSNSKKSRGTSTGTRGGQTFSARGGSSTHSGGRGGSSAHSGGRGGSSAHSGGRGGSSAHSGRGGSSAHSGTRGGRMSSTSSDRSAGRGRGGYKPSHPAEKSSNDPFNSFKDMIVRQGNQIKYQIKTSGGKLTFDWFKALDTEYKKMYAILYLIKFIPRKELNQYIEILEQAVEEGLWPAHVKETLTTGFTPFQAVNWLPPREKAVSEFGISITEYDAIVTRLYQVCHKAGCDPFIKNKFEGGEDSLLSLTLHADAEYMRKLAEKEHTEHMPLSLEEFKLRLMALCDMPADVVAKNTRATFNKVGSDKEFLRERLQYLLAVDHQTVIDVMANLLVTRKTTNSCNQVDRQIEDYITLILRAFSGSDSAFKKEHIADRAIKFFFGFNEKPVPGSNELLKMLYDALFVAGFAESENRIFNLEGLSVVIGCFAKNNVLLDQYNQFILDCLTIPGKEQFKTIDIETRARMAIRLGKQSEKITPAIAMVFKKLPEINGFISHTISSVIGSVQTTKPMMVHDVQEKEFDASNLNFFIDLNQANFEDCLEDAVYDLEKNLKLYTAQRHEIINRALVSILENINKTTINLVGKIIEKFVELIEKQDISNELASIKSDGLSDIKIDCPFAQKTYEALEHALI</sequence>
<feature type="compositionally biased region" description="Low complexity" evidence="1">
    <location>
        <begin position="28"/>
        <end position="37"/>
    </location>
</feature>
<dbReference type="Proteomes" id="UP001162001">
    <property type="component" value="Segment"/>
</dbReference>
<name>A0A7D3V8Y9_9VIRU</name>